<organism evidence="3 4">
    <name type="scientific">Spirulina subsalsa FACHB-351</name>
    <dbReference type="NCBI Taxonomy" id="234711"/>
    <lineage>
        <taxon>Bacteria</taxon>
        <taxon>Bacillati</taxon>
        <taxon>Cyanobacteriota</taxon>
        <taxon>Cyanophyceae</taxon>
        <taxon>Spirulinales</taxon>
        <taxon>Spirulinaceae</taxon>
        <taxon>Spirulina</taxon>
    </lineage>
</organism>
<comment type="caution">
    <text evidence="3">The sequence shown here is derived from an EMBL/GenBank/DDBJ whole genome shotgun (WGS) entry which is preliminary data.</text>
</comment>
<dbReference type="GO" id="GO:0008745">
    <property type="term" value="F:N-acetylmuramoyl-L-alanine amidase activity"/>
    <property type="evidence" value="ECO:0007669"/>
    <property type="project" value="UniProtKB-EC"/>
</dbReference>
<dbReference type="Pfam" id="PF01471">
    <property type="entry name" value="PG_binding_1"/>
    <property type="match status" value="1"/>
</dbReference>
<sequence>MKYGIDMGHNAPPDVGASSRFGLEDDLTKAVGTQVIQKLRDLGHEVIDCTPSQANSVTNSLWQRVNAANTHRVDVFVSIHFNAFNGSAHGTEIYAVSDAGRRIAQPVLESIVALGFFNRQVKNGSHLYVLRNTNMPAILVECCFMDSERDMNRYNTTAMANAIVIGLAGRLPDSSRNEPSPGDRTKALQEALNRLQIRDSNGRSLVEDGITGPATQSATQRFHEIIGINAAGSPVSFTWNALDEIFTQPVLRPNEAEGIAVRYVQFRIGGELTAVYDQPTVELVRSFQRRQGLATDGIVGPQTWSQLLGNPIPRLALEIIRDTVLKQQPIDSTLISDPNLKYTINRGEILPLHSWKEEGNHVRVALRDHTFNGFNTWYAFVDHIEILENGKPLQQEPAVEQPQVQRNDAFNLPGYTSTFYLNDPILPNGHFFWREALHNGQRMPQSKAHVENILALASRLEEVRQRLGGFPMTITSWYRPEPWNRQAGGATNSRHLSGQAVDFLRPGLTGRQMASRLSNWPGGMGIYVQYPNLLHLDIRPYRARWGGA</sequence>
<dbReference type="Gene3D" id="1.10.101.10">
    <property type="entry name" value="PGBD-like superfamily/PGBD"/>
    <property type="match status" value="2"/>
</dbReference>
<dbReference type="RefSeq" id="WP_265266668.1">
    <property type="nucleotide sequence ID" value="NZ_JAIHOM010000171.1"/>
</dbReference>
<dbReference type="InterPro" id="IPR036365">
    <property type="entry name" value="PGBD-like_sf"/>
</dbReference>
<dbReference type="PANTHER" id="PTHR30404:SF0">
    <property type="entry name" value="N-ACETYLMURAMOYL-L-ALANINE AMIDASE AMIC"/>
    <property type="match status" value="1"/>
</dbReference>
<reference evidence="3 4" key="1">
    <citation type="submission" date="2021-08" db="EMBL/GenBank/DDBJ databases">
        <title>Draft genome sequence of Spirulina subsalsa with high tolerance to salinity and hype-accumulation of phycocyanin.</title>
        <authorList>
            <person name="Pei H."/>
            <person name="Jiang L."/>
        </authorList>
    </citation>
    <scope>NUCLEOTIDE SEQUENCE [LARGE SCALE GENOMIC DNA]</scope>
    <source>
        <strain evidence="3 4">FACHB-351</strain>
    </source>
</reference>
<dbReference type="CDD" id="cd02696">
    <property type="entry name" value="MurNAc-LAA"/>
    <property type="match status" value="1"/>
</dbReference>
<gene>
    <name evidence="3" type="ORF">K4A83_21080</name>
</gene>
<dbReference type="InterPro" id="IPR050695">
    <property type="entry name" value="N-acetylmuramoyl_amidase_3"/>
</dbReference>
<dbReference type="SUPFAM" id="SSF55166">
    <property type="entry name" value="Hedgehog/DD-peptidase"/>
    <property type="match status" value="1"/>
</dbReference>
<dbReference type="Gene3D" id="3.40.630.40">
    <property type="entry name" value="Zn-dependent exopeptidases"/>
    <property type="match status" value="1"/>
</dbReference>
<dbReference type="SMART" id="SM00646">
    <property type="entry name" value="Ami_3"/>
    <property type="match status" value="1"/>
</dbReference>
<feature type="domain" description="MurNAc-LAA" evidence="2">
    <location>
        <begin position="65"/>
        <end position="168"/>
    </location>
</feature>
<accession>A0ABT3LB56</accession>
<dbReference type="EMBL" id="JAIHOM010000171">
    <property type="protein sequence ID" value="MCW6038744.1"/>
    <property type="molecule type" value="Genomic_DNA"/>
</dbReference>
<proteinExistence type="predicted"/>
<dbReference type="InterPro" id="IPR013230">
    <property type="entry name" value="Peptidase_M15A_C"/>
</dbReference>
<dbReference type="Proteomes" id="UP001526426">
    <property type="component" value="Unassembled WGS sequence"/>
</dbReference>
<dbReference type="Pfam" id="PF08291">
    <property type="entry name" value="Peptidase_M15_3"/>
    <property type="match status" value="1"/>
</dbReference>
<evidence type="ECO:0000313" key="4">
    <source>
        <dbReference type="Proteomes" id="UP001526426"/>
    </source>
</evidence>
<dbReference type="PANTHER" id="PTHR30404">
    <property type="entry name" value="N-ACETYLMURAMOYL-L-ALANINE AMIDASE"/>
    <property type="match status" value="1"/>
</dbReference>
<name>A0ABT3LB56_9CYAN</name>
<evidence type="ECO:0000259" key="2">
    <source>
        <dbReference type="SMART" id="SM00646"/>
    </source>
</evidence>
<dbReference type="Gene3D" id="3.30.1380.10">
    <property type="match status" value="1"/>
</dbReference>
<keyword evidence="4" id="KW-1185">Reference proteome</keyword>
<dbReference type="EC" id="3.5.1.28" evidence="3"/>
<dbReference type="Pfam" id="PF01520">
    <property type="entry name" value="Amidase_3"/>
    <property type="match status" value="1"/>
</dbReference>
<keyword evidence="1 3" id="KW-0378">Hydrolase</keyword>
<evidence type="ECO:0000256" key="1">
    <source>
        <dbReference type="ARBA" id="ARBA00022801"/>
    </source>
</evidence>
<dbReference type="SUPFAM" id="SSF47090">
    <property type="entry name" value="PGBD-like"/>
    <property type="match status" value="2"/>
</dbReference>
<evidence type="ECO:0000313" key="3">
    <source>
        <dbReference type="EMBL" id="MCW6038744.1"/>
    </source>
</evidence>
<dbReference type="SUPFAM" id="SSF53187">
    <property type="entry name" value="Zn-dependent exopeptidases"/>
    <property type="match status" value="1"/>
</dbReference>
<dbReference type="InterPro" id="IPR002508">
    <property type="entry name" value="MurNAc-LAA_cat"/>
</dbReference>
<protein>
    <submittedName>
        <fullName evidence="3">N-acetylmuramoyl-L-alanine amidase</fullName>
        <ecNumber evidence="3">3.5.1.28</ecNumber>
    </submittedName>
</protein>
<dbReference type="InterPro" id="IPR002477">
    <property type="entry name" value="Peptidoglycan-bd-like"/>
</dbReference>
<dbReference type="InterPro" id="IPR009045">
    <property type="entry name" value="Zn_M74/Hedgehog-like"/>
</dbReference>
<dbReference type="InterPro" id="IPR036366">
    <property type="entry name" value="PGBDSf"/>
</dbReference>